<protein>
    <recommendedName>
        <fullName evidence="2">Aminotransferase-like plant mobile domain-containing protein</fullName>
    </recommendedName>
</protein>
<dbReference type="InterPro" id="IPR019557">
    <property type="entry name" value="AminoTfrase-like_pln_mobile"/>
</dbReference>
<dbReference type="Gramene" id="Psat07G0319100-T1">
    <property type="protein sequence ID" value="KAI5386952.1"/>
    <property type="gene ID" value="KIW84_073191"/>
</dbReference>
<sequence length="278" mass="31052">MYTGTLIQSLPVCCIFGALNRKSFTKSSELQVCIPELFLKKTSGLDELNRNSFKKCSGSQPCFFPHRNSSLKCSVVRRRGADGRIPDRSLDRGASSSAAEPTGYPGGSYDTSLLVKYEHHVARHLSFGEERGPKKELKVVGHGLKLTSRVPLALPQQVESWVSRSGLSSLQRTSLNKIDTNLVSTFVERWHLETSSFHMLFGEMSITLDEVSCLLHLPIRGVFWSPQDVTEEVAVELAVDYLGVSQGEAQSHVRSCRGSYYKLEWLYHLFVQHRAASS</sequence>
<dbReference type="AlphaFoldDB" id="A0A9D4VNH2"/>
<evidence type="ECO:0000256" key="1">
    <source>
        <dbReference type="SAM" id="MobiDB-lite"/>
    </source>
</evidence>
<dbReference type="PANTHER" id="PTHR46033">
    <property type="entry name" value="PROTEIN MAIN-LIKE 2"/>
    <property type="match status" value="1"/>
</dbReference>
<feature type="domain" description="Aminotransferase-like plant mobile" evidence="2">
    <location>
        <begin position="166"/>
        <end position="270"/>
    </location>
</feature>
<evidence type="ECO:0000313" key="4">
    <source>
        <dbReference type="Proteomes" id="UP001058974"/>
    </source>
</evidence>
<organism evidence="3 4">
    <name type="scientific">Pisum sativum</name>
    <name type="common">Garden pea</name>
    <name type="synonym">Lathyrus oleraceus</name>
    <dbReference type="NCBI Taxonomy" id="3888"/>
    <lineage>
        <taxon>Eukaryota</taxon>
        <taxon>Viridiplantae</taxon>
        <taxon>Streptophyta</taxon>
        <taxon>Embryophyta</taxon>
        <taxon>Tracheophyta</taxon>
        <taxon>Spermatophyta</taxon>
        <taxon>Magnoliopsida</taxon>
        <taxon>eudicotyledons</taxon>
        <taxon>Gunneridae</taxon>
        <taxon>Pentapetalae</taxon>
        <taxon>rosids</taxon>
        <taxon>fabids</taxon>
        <taxon>Fabales</taxon>
        <taxon>Fabaceae</taxon>
        <taxon>Papilionoideae</taxon>
        <taxon>50 kb inversion clade</taxon>
        <taxon>NPAAA clade</taxon>
        <taxon>Hologalegina</taxon>
        <taxon>IRL clade</taxon>
        <taxon>Fabeae</taxon>
        <taxon>Lathyrus</taxon>
    </lineage>
</organism>
<reference evidence="3 4" key="1">
    <citation type="journal article" date="2022" name="Nat. Genet.">
        <title>Improved pea reference genome and pan-genome highlight genomic features and evolutionary characteristics.</title>
        <authorList>
            <person name="Yang T."/>
            <person name="Liu R."/>
            <person name="Luo Y."/>
            <person name="Hu S."/>
            <person name="Wang D."/>
            <person name="Wang C."/>
            <person name="Pandey M.K."/>
            <person name="Ge S."/>
            <person name="Xu Q."/>
            <person name="Li N."/>
            <person name="Li G."/>
            <person name="Huang Y."/>
            <person name="Saxena R.K."/>
            <person name="Ji Y."/>
            <person name="Li M."/>
            <person name="Yan X."/>
            <person name="He Y."/>
            <person name="Liu Y."/>
            <person name="Wang X."/>
            <person name="Xiang C."/>
            <person name="Varshney R.K."/>
            <person name="Ding H."/>
            <person name="Gao S."/>
            <person name="Zong X."/>
        </authorList>
    </citation>
    <scope>NUCLEOTIDE SEQUENCE [LARGE SCALE GENOMIC DNA]</scope>
    <source>
        <strain evidence="3 4">cv. Zhongwan 6</strain>
    </source>
</reference>
<accession>A0A9D4VNH2</accession>
<evidence type="ECO:0000313" key="3">
    <source>
        <dbReference type="EMBL" id="KAI5386952.1"/>
    </source>
</evidence>
<proteinExistence type="predicted"/>
<dbReference type="InterPro" id="IPR044824">
    <property type="entry name" value="MAIN-like"/>
</dbReference>
<feature type="region of interest" description="Disordered" evidence="1">
    <location>
        <begin position="84"/>
        <end position="105"/>
    </location>
</feature>
<dbReference type="GO" id="GO:0010073">
    <property type="term" value="P:meristem maintenance"/>
    <property type="evidence" value="ECO:0007669"/>
    <property type="project" value="InterPro"/>
</dbReference>
<name>A0A9D4VNH2_PEA</name>
<dbReference type="PANTHER" id="PTHR46033:SF8">
    <property type="entry name" value="PROTEIN MAINTENANCE OF MERISTEMS-LIKE"/>
    <property type="match status" value="1"/>
</dbReference>
<gene>
    <name evidence="3" type="ORF">KIW84_073191</name>
</gene>
<comment type="caution">
    <text evidence="3">The sequence shown here is derived from an EMBL/GenBank/DDBJ whole genome shotgun (WGS) entry which is preliminary data.</text>
</comment>
<evidence type="ECO:0000259" key="2">
    <source>
        <dbReference type="Pfam" id="PF10536"/>
    </source>
</evidence>
<dbReference type="Pfam" id="PF10536">
    <property type="entry name" value="PMD"/>
    <property type="match status" value="1"/>
</dbReference>
<dbReference type="Proteomes" id="UP001058974">
    <property type="component" value="Chromosome 7"/>
</dbReference>
<keyword evidence="4" id="KW-1185">Reference proteome</keyword>
<dbReference type="EMBL" id="JAMSHJ010000007">
    <property type="protein sequence ID" value="KAI5386952.1"/>
    <property type="molecule type" value="Genomic_DNA"/>
</dbReference>